<dbReference type="Proteomes" id="UP000249130">
    <property type="component" value="Unassembled WGS sequence"/>
</dbReference>
<dbReference type="RefSeq" id="WP_111420416.1">
    <property type="nucleotide sequence ID" value="NZ_NPEX01000132.1"/>
</dbReference>
<dbReference type="AlphaFoldDB" id="A0A327KY84"/>
<accession>A0A327KY84</accession>
<name>A0A327KY84_9BRAD</name>
<protein>
    <submittedName>
        <fullName evidence="1">Uncharacterized protein</fullName>
    </submittedName>
</protein>
<proteinExistence type="predicted"/>
<evidence type="ECO:0000313" key="1">
    <source>
        <dbReference type="EMBL" id="RAI42713.1"/>
    </source>
</evidence>
<dbReference type="EMBL" id="NPEX01000132">
    <property type="protein sequence ID" value="RAI42713.1"/>
    <property type="molecule type" value="Genomic_DNA"/>
</dbReference>
<dbReference type="Gene3D" id="3.60.60.10">
    <property type="entry name" value="Penicillin V Acylase, Chain A"/>
    <property type="match status" value="1"/>
</dbReference>
<comment type="caution">
    <text evidence="1">The sequence shown here is derived from an EMBL/GenBank/DDBJ whole genome shotgun (WGS) entry which is preliminary data.</text>
</comment>
<dbReference type="GO" id="GO:0016810">
    <property type="term" value="F:hydrolase activity, acting on carbon-nitrogen (but not peptide) bonds"/>
    <property type="evidence" value="ECO:0007669"/>
    <property type="project" value="TreeGrafter"/>
</dbReference>
<dbReference type="PANTHER" id="PTHR28583:SF4">
    <property type="entry name" value="N-ACYLETHANOLAMINE-HYDROLYZING ACID AMIDASE"/>
    <property type="match status" value="1"/>
</dbReference>
<gene>
    <name evidence="1" type="ORF">CH341_18110</name>
</gene>
<evidence type="ECO:0000313" key="2">
    <source>
        <dbReference type="Proteomes" id="UP000249130"/>
    </source>
</evidence>
<dbReference type="PANTHER" id="PTHR28583">
    <property type="entry name" value="ACID AMIDASE"/>
    <property type="match status" value="1"/>
</dbReference>
<sequence length="359" mass="39342">MDALTPPPAPVIPVVDLRDGGPVGHVRLDPVRARGLRDDCLAFFPRGAAMLMPSCDALTRRWLRRSASPYTDDVAAMAEALGVSGVWVLNGSYQWACTAIAREEGGAPWLARTLDWPFPGLGRRVSVARLAGPAGDFFSVTWPGFAGVLTATAPGRFAACINQAPMRRRTRHPWLRLWDMTANALEAWSIRHMPPDHLLRLVFETAPDFGEARRLLKTTPVSRPVIYTLVGVAPGERCVIERTEEHAAVRLGDTIAANDWWPARPAWEARMPADELFSRSFDHAAEMNRVRQTLVASFDGTVSTSFDWVLPPVLNPYTRISVAMSPATGVLRVLGWEADGPGLPRPVTAMREVLADAVA</sequence>
<organism evidence="1 2">
    <name type="scientific">Rhodoplanes roseus</name>
    <dbReference type="NCBI Taxonomy" id="29409"/>
    <lineage>
        <taxon>Bacteria</taxon>
        <taxon>Pseudomonadati</taxon>
        <taxon>Pseudomonadota</taxon>
        <taxon>Alphaproteobacteria</taxon>
        <taxon>Hyphomicrobiales</taxon>
        <taxon>Nitrobacteraceae</taxon>
        <taxon>Rhodoplanes</taxon>
    </lineage>
</organism>
<reference evidence="1 2" key="1">
    <citation type="submission" date="2017-07" db="EMBL/GenBank/DDBJ databases">
        <title>Draft Genome Sequences of Select Purple Nonsulfur Bacteria.</title>
        <authorList>
            <person name="Lasarre B."/>
            <person name="Mckinlay J.B."/>
        </authorList>
    </citation>
    <scope>NUCLEOTIDE SEQUENCE [LARGE SCALE GENOMIC DNA]</scope>
    <source>
        <strain evidence="1 2">DSM 5909</strain>
    </source>
</reference>
<keyword evidence="2" id="KW-1185">Reference proteome</keyword>
<dbReference type="OrthoDB" id="7325338at2"/>